<protein>
    <submittedName>
        <fullName evidence="5">HyaD/HybD family hydrogenase maturation endopeptidase</fullName>
    </submittedName>
</protein>
<dbReference type="Gene3D" id="3.40.50.1450">
    <property type="entry name" value="HybD-like"/>
    <property type="match status" value="1"/>
</dbReference>
<dbReference type="Pfam" id="PF01750">
    <property type="entry name" value="HycI"/>
    <property type="match status" value="1"/>
</dbReference>
<keyword evidence="4" id="KW-0378">Hydrolase</keyword>
<dbReference type="RefSeq" id="WP_153448334.1">
    <property type="nucleotide sequence ID" value="NZ_CP045700.1"/>
</dbReference>
<dbReference type="Proteomes" id="UP000348942">
    <property type="component" value="Chromosome 2"/>
</dbReference>
<dbReference type="GO" id="GO:0016485">
    <property type="term" value="P:protein processing"/>
    <property type="evidence" value="ECO:0007669"/>
    <property type="project" value="TreeGrafter"/>
</dbReference>
<dbReference type="NCBIfam" id="NF007777">
    <property type="entry name" value="PRK10466.1"/>
    <property type="match status" value="1"/>
</dbReference>
<dbReference type="SUPFAM" id="SSF53163">
    <property type="entry name" value="HybD-like"/>
    <property type="match status" value="1"/>
</dbReference>
<evidence type="ECO:0000313" key="6">
    <source>
        <dbReference type="Proteomes" id="UP000348942"/>
    </source>
</evidence>
<sequence>MAALLLGVGNLLLTDEAIGVEVIRAFEQHYHTPDALEVVDGGTAGMELLDFLIDKDVVIIVDAVKHKAVPGTVILLEDDAIPALFTQKISPHQLGLGDLLSSLIMLDRYPKKLYLVGAIPQSIEPHIGMTETLLGKVDPMLAHVVDLLTQHGFDLQKKAQIDDKSSSCV</sequence>
<dbReference type="PRINTS" id="PR00446">
    <property type="entry name" value="HYDRGNUPTAKE"/>
</dbReference>
<dbReference type="GO" id="GO:0008047">
    <property type="term" value="F:enzyme activator activity"/>
    <property type="evidence" value="ECO:0007669"/>
    <property type="project" value="InterPro"/>
</dbReference>
<proteinExistence type="inferred from homology"/>
<gene>
    <name evidence="5" type="ORF">GFB47_12155</name>
</gene>
<dbReference type="PANTHER" id="PTHR30302:SF1">
    <property type="entry name" value="HYDROGENASE 2 MATURATION PROTEASE"/>
    <property type="match status" value="1"/>
</dbReference>
<evidence type="ECO:0000256" key="1">
    <source>
        <dbReference type="ARBA" id="ARBA00006814"/>
    </source>
</evidence>
<dbReference type="PANTHER" id="PTHR30302">
    <property type="entry name" value="HYDROGENASE 1 MATURATION PROTEASE"/>
    <property type="match status" value="1"/>
</dbReference>
<keyword evidence="2" id="KW-0645">Protease</keyword>
<accession>A0A5Q0TL65</accession>
<dbReference type="InterPro" id="IPR023430">
    <property type="entry name" value="Pept_HybD-like_dom_sf"/>
</dbReference>
<keyword evidence="3" id="KW-0064">Aspartyl protease</keyword>
<dbReference type="GO" id="GO:0004190">
    <property type="term" value="F:aspartic-type endopeptidase activity"/>
    <property type="evidence" value="ECO:0007669"/>
    <property type="project" value="UniProtKB-KW"/>
</dbReference>
<evidence type="ECO:0000256" key="3">
    <source>
        <dbReference type="ARBA" id="ARBA00022750"/>
    </source>
</evidence>
<dbReference type="InterPro" id="IPR000671">
    <property type="entry name" value="Peptidase_A31"/>
</dbReference>
<evidence type="ECO:0000313" key="5">
    <source>
        <dbReference type="EMBL" id="QGA66199.1"/>
    </source>
</evidence>
<evidence type="ECO:0000256" key="2">
    <source>
        <dbReference type="ARBA" id="ARBA00022670"/>
    </source>
</evidence>
<reference evidence="5 6" key="1">
    <citation type="submission" date="2019-10" db="EMBL/GenBank/DDBJ databases">
        <title>Vibrio sp. nov., isolated from Coralline algae surface.</title>
        <authorList>
            <person name="Geng Y."/>
            <person name="Zhang X."/>
        </authorList>
    </citation>
    <scope>NUCLEOTIDE SEQUENCE [LARGE SCALE GENOMIC DNA]</scope>
    <source>
        <strain evidence="5 6">SM1977</strain>
    </source>
</reference>
<dbReference type="AlphaFoldDB" id="A0A5Q0TL65"/>
<dbReference type="EMBL" id="CP045700">
    <property type="protein sequence ID" value="QGA66199.1"/>
    <property type="molecule type" value="Genomic_DNA"/>
</dbReference>
<keyword evidence="6" id="KW-1185">Reference proteome</keyword>
<comment type="similarity">
    <text evidence="1">Belongs to the peptidase A31 family.</text>
</comment>
<dbReference type="NCBIfam" id="TIGR00072">
    <property type="entry name" value="hydrog_prot"/>
    <property type="match status" value="1"/>
</dbReference>
<evidence type="ECO:0000256" key="4">
    <source>
        <dbReference type="ARBA" id="ARBA00022801"/>
    </source>
</evidence>
<name>A0A5Q0TL65_9VIBR</name>
<organism evidence="5 6">
    <name type="scientific">Vibrio algicola</name>
    <dbReference type="NCBI Taxonomy" id="2662262"/>
    <lineage>
        <taxon>Bacteria</taxon>
        <taxon>Pseudomonadati</taxon>
        <taxon>Pseudomonadota</taxon>
        <taxon>Gammaproteobacteria</taxon>
        <taxon>Vibrionales</taxon>
        <taxon>Vibrionaceae</taxon>
        <taxon>Vibrio</taxon>
    </lineage>
</organism>